<proteinExistence type="inferred from homology"/>
<dbReference type="OrthoDB" id="9804126at2"/>
<gene>
    <name evidence="14 19" type="primary">murC</name>
    <name evidence="18" type="ORF">I6G51_10365</name>
    <name evidence="19" type="ORF">NCTC10288_00813</name>
</gene>
<reference evidence="19 20" key="1">
    <citation type="submission" date="2018-06" db="EMBL/GenBank/DDBJ databases">
        <authorList>
            <consortium name="Pathogen Informatics"/>
            <person name="Doyle S."/>
        </authorList>
    </citation>
    <scope>NUCLEOTIDE SEQUENCE [LARGE SCALE GENOMIC DNA]</scope>
    <source>
        <strain evidence="19 20">NCTC10288</strain>
    </source>
</reference>
<dbReference type="InterPro" id="IPR013221">
    <property type="entry name" value="Mur_ligase_cen"/>
</dbReference>
<dbReference type="UniPathway" id="UPA00219"/>
<evidence type="ECO:0000256" key="14">
    <source>
        <dbReference type="HAMAP-Rule" id="MF_00046"/>
    </source>
</evidence>
<dbReference type="EC" id="6.3.2.8" evidence="3 14"/>
<keyword evidence="10 14" id="KW-0573">Peptidoglycan synthesis</keyword>
<evidence type="ECO:0000313" key="19">
    <source>
        <dbReference type="EMBL" id="SQH99416.1"/>
    </source>
</evidence>
<dbReference type="InterPro" id="IPR000713">
    <property type="entry name" value="Mur_ligase_N"/>
</dbReference>
<evidence type="ECO:0000313" key="18">
    <source>
        <dbReference type="EMBL" id="QPS59287.1"/>
    </source>
</evidence>
<dbReference type="InterPro" id="IPR036615">
    <property type="entry name" value="Mur_ligase_C_dom_sf"/>
</dbReference>
<evidence type="ECO:0000259" key="17">
    <source>
        <dbReference type="Pfam" id="PF08245"/>
    </source>
</evidence>
<name>A0A2X4RB39_9CORY</name>
<keyword evidence="8 14" id="KW-0067">ATP-binding</keyword>
<dbReference type="NCBIfam" id="TIGR01082">
    <property type="entry name" value="murC"/>
    <property type="match status" value="1"/>
</dbReference>
<keyword evidence="11 14" id="KW-0131">Cell cycle</keyword>
<dbReference type="Gene3D" id="3.40.1190.10">
    <property type="entry name" value="Mur-like, catalytic domain"/>
    <property type="match status" value="1"/>
</dbReference>
<evidence type="ECO:0000256" key="4">
    <source>
        <dbReference type="ARBA" id="ARBA00022490"/>
    </source>
</evidence>
<keyword evidence="9 14" id="KW-0133">Cell shape</keyword>
<dbReference type="GO" id="GO:0005737">
    <property type="term" value="C:cytoplasm"/>
    <property type="evidence" value="ECO:0007669"/>
    <property type="project" value="UniProtKB-SubCell"/>
</dbReference>
<dbReference type="KEGG" id="cmin:NCTC10288_00813"/>
<dbReference type="SUPFAM" id="SSF53623">
    <property type="entry name" value="MurD-like peptide ligases, catalytic domain"/>
    <property type="match status" value="1"/>
</dbReference>
<comment type="pathway">
    <text evidence="2 14">Cell wall biogenesis; peptidoglycan biosynthesis.</text>
</comment>
<dbReference type="InterPro" id="IPR004101">
    <property type="entry name" value="Mur_ligase_C"/>
</dbReference>
<evidence type="ECO:0000256" key="6">
    <source>
        <dbReference type="ARBA" id="ARBA00022618"/>
    </source>
</evidence>
<dbReference type="Pfam" id="PF01225">
    <property type="entry name" value="Mur_ligase"/>
    <property type="match status" value="1"/>
</dbReference>
<dbReference type="GO" id="GO:0008360">
    <property type="term" value="P:regulation of cell shape"/>
    <property type="evidence" value="ECO:0007669"/>
    <property type="project" value="UniProtKB-KW"/>
</dbReference>
<dbReference type="GO" id="GO:0005524">
    <property type="term" value="F:ATP binding"/>
    <property type="evidence" value="ECO:0007669"/>
    <property type="project" value="UniProtKB-UniRule"/>
</dbReference>
<evidence type="ECO:0000256" key="5">
    <source>
        <dbReference type="ARBA" id="ARBA00022598"/>
    </source>
</evidence>
<dbReference type="STRING" id="38301.NX84_09315"/>
<keyword evidence="12 14" id="KW-0961">Cell wall biogenesis/degradation</keyword>
<sequence length="498" mass="52354">MTATSASTDLSRVHLVGIGGSGMSGLARILVTRGAVVTGSDVKKSTAVEVLRTMGAHIAIGHAAENLELAGEKPTVVVTSFAAIPQDNPELAAAREAGIPVIRRSDLLAELMEGHRQVLLAGTHGKTSTTSMTVSAMQQAGLDPSFAIGGQLNRAGTNAHGGTGEAFVAEADESDASLLRYSPFVAVITNIEPDHLDYFESPESYFKVFDDFADRVVDGGYLVVCLEDAQAVATGERAAERGIHVLGYGAHNESSLPYGVEVLEESVSAEGAHVRVRLTLPDVPPEDLTYDLHVPGHHMVLNSAAALLAGALAGGNPAELAAGLTDFTGVRRRFEYRGSAKGIRVFDDYAHHPTEVSAVLTAARAKVDAEGEGARVIACFQPHLYSRTMKFDAEFAEALALADASVVLDIYGAREQPVEGITSRIITDKMPEDMPVIFEPDFSEAAGDVISLAQPGDVVLTIGAGTITYVAGEILSQLEQSEACGESSQSSEAEEQDV</sequence>
<dbReference type="AlphaFoldDB" id="A0A2X4RB39"/>
<feature type="domain" description="Mur ligase N-terminal catalytic" evidence="15">
    <location>
        <begin position="13"/>
        <end position="115"/>
    </location>
</feature>
<dbReference type="Proteomes" id="UP000594905">
    <property type="component" value="Chromosome"/>
</dbReference>
<dbReference type="PANTHER" id="PTHR43445">
    <property type="entry name" value="UDP-N-ACETYLMURAMATE--L-ALANINE LIGASE-RELATED"/>
    <property type="match status" value="1"/>
</dbReference>
<dbReference type="SUPFAM" id="SSF53244">
    <property type="entry name" value="MurD-like peptide ligases, peptide-binding domain"/>
    <property type="match status" value="1"/>
</dbReference>
<dbReference type="Pfam" id="PF08245">
    <property type="entry name" value="Mur_ligase_M"/>
    <property type="match status" value="1"/>
</dbReference>
<evidence type="ECO:0000256" key="2">
    <source>
        <dbReference type="ARBA" id="ARBA00004752"/>
    </source>
</evidence>
<dbReference type="GO" id="GO:0009252">
    <property type="term" value="P:peptidoglycan biosynthetic process"/>
    <property type="evidence" value="ECO:0007669"/>
    <property type="project" value="UniProtKB-UniRule"/>
</dbReference>
<dbReference type="GO" id="GO:0071555">
    <property type="term" value="P:cell wall organization"/>
    <property type="evidence" value="ECO:0007669"/>
    <property type="project" value="UniProtKB-KW"/>
</dbReference>
<dbReference type="InterPro" id="IPR036565">
    <property type="entry name" value="Mur-like_cat_sf"/>
</dbReference>
<dbReference type="GeneID" id="70782733"/>
<dbReference type="PANTHER" id="PTHR43445:SF3">
    <property type="entry name" value="UDP-N-ACETYLMURAMATE--L-ALANINE LIGASE"/>
    <property type="match status" value="1"/>
</dbReference>
<evidence type="ECO:0000256" key="9">
    <source>
        <dbReference type="ARBA" id="ARBA00022960"/>
    </source>
</evidence>
<evidence type="ECO:0000313" key="20">
    <source>
        <dbReference type="Proteomes" id="UP000249264"/>
    </source>
</evidence>
<feature type="domain" description="Mur ligase central" evidence="17">
    <location>
        <begin position="121"/>
        <end position="309"/>
    </location>
</feature>
<dbReference type="RefSeq" id="WP_039676089.1">
    <property type="nucleotide sequence ID" value="NZ_CP065689.1"/>
</dbReference>
<evidence type="ECO:0000256" key="12">
    <source>
        <dbReference type="ARBA" id="ARBA00023316"/>
    </source>
</evidence>
<keyword evidence="6 14" id="KW-0132">Cell division</keyword>
<accession>A0A2X4RB39</accession>
<dbReference type="Pfam" id="PF02875">
    <property type="entry name" value="Mur_ligase_C"/>
    <property type="match status" value="1"/>
</dbReference>
<reference evidence="18 21" key="2">
    <citation type="submission" date="2020-12" db="EMBL/GenBank/DDBJ databases">
        <title>FDA dAtabase for Regulatory Grade micrObial Sequences (FDA-ARGOS): Supporting development and validation of Infectious Disease Dx tests.</title>
        <authorList>
            <person name="Sproer C."/>
            <person name="Gronow S."/>
            <person name="Severitt S."/>
            <person name="Schroder I."/>
            <person name="Tallon L."/>
            <person name="Sadzewicz L."/>
            <person name="Zhao X."/>
            <person name="Boylan J."/>
            <person name="Ott S."/>
            <person name="Bowen H."/>
            <person name="Vavikolanu K."/>
            <person name="Mehta A."/>
            <person name="Aluvathingal J."/>
            <person name="Nadendla S."/>
            <person name="Lowell S."/>
            <person name="Myers T."/>
            <person name="Yan Y."/>
            <person name="Sichtig H."/>
        </authorList>
    </citation>
    <scope>NUCLEOTIDE SEQUENCE [LARGE SCALE GENOMIC DNA]</scope>
    <source>
        <strain evidence="18 21">FDAARGOS_894</strain>
    </source>
</reference>
<evidence type="ECO:0000256" key="11">
    <source>
        <dbReference type="ARBA" id="ARBA00023306"/>
    </source>
</evidence>
<dbReference type="HAMAP" id="MF_00046">
    <property type="entry name" value="MurC"/>
    <property type="match status" value="1"/>
</dbReference>
<feature type="binding site" evidence="14">
    <location>
        <begin position="122"/>
        <end position="128"/>
    </location>
    <ligand>
        <name>ATP</name>
        <dbReference type="ChEBI" id="CHEBI:30616"/>
    </ligand>
</feature>
<keyword evidence="5 14" id="KW-0436">Ligase</keyword>
<evidence type="ECO:0000259" key="16">
    <source>
        <dbReference type="Pfam" id="PF02875"/>
    </source>
</evidence>
<dbReference type="GO" id="GO:0008763">
    <property type="term" value="F:UDP-N-acetylmuramate-L-alanine ligase activity"/>
    <property type="evidence" value="ECO:0007669"/>
    <property type="project" value="UniProtKB-UniRule"/>
</dbReference>
<dbReference type="SUPFAM" id="SSF51984">
    <property type="entry name" value="MurCD N-terminal domain"/>
    <property type="match status" value="1"/>
</dbReference>
<evidence type="ECO:0000256" key="1">
    <source>
        <dbReference type="ARBA" id="ARBA00004496"/>
    </source>
</evidence>
<feature type="domain" description="Mur ligase C-terminal" evidence="16">
    <location>
        <begin position="332"/>
        <end position="465"/>
    </location>
</feature>
<comment type="similarity">
    <text evidence="14">Belongs to the MurCDEF family.</text>
</comment>
<dbReference type="InterPro" id="IPR005758">
    <property type="entry name" value="UDP-N-AcMur_Ala_ligase_MurC"/>
</dbReference>
<dbReference type="InterPro" id="IPR050061">
    <property type="entry name" value="MurCDEF_pg_biosynth"/>
</dbReference>
<evidence type="ECO:0000256" key="8">
    <source>
        <dbReference type="ARBA" id="ARBA00022840"/>
    </source>
</evidence>
<dbReference type="Proteomes" id="UP000249264">
    <property type="component" value="Chromosome 1"/>
</dbReference>
<keyword evidence="7 14" id="KW-0547">Nucleotide-binding</keyword>
<evidence type="ECO:0000259" key="15">
    <source>
        <dbReference type="Pfam" id="PF01225"/>
    </source>
</evidence>
<dbReference type="EMBL" id="CP065689">
    <property type="protein sequence ID" value="QPS59287.1"/>
    <property type="molecule type" value="Genomic_DNA"/>
</dbReference>
<dbReference type="EMBL" id="LS483460">
    <property type="protein sequence ID" value="SQH99416.1"/>
    <property type="molecule type" value="Genomic_DNA"/>
</dbReference>
<dbReference type="Gene3D" id="3.90.190.20">
    <property type="entry name" value="Mur ligase, C-terminal domain"/>
    <property type="match status" value="1"/>
</dbReference>
<evidence type="ECO:0000313" key="21">
    <source>
        <dbReference type="Proteomes" id="UP000594905"/>
    </source>
</evidence>
<protein>
    <recommendedName>
        <fullName evidence="3 14">UDP-N-acetylmuramate--L-alanine ligase</fullName>
        <ecNumber evidence="3 14">6.3.2.8</ecNumber>
    </recommendedName>
    <alternativeName>
        <fullName evidence="14">UDP-N-acetylmuramoyl-L-alanine synthetase</fullName>
    </alternativeName>
</protein>
<keyword evidence="21" id="KW-1185">Reference proteome</keyword>
<comment type="subcellular location">
    <subcellularLocation>
        <location evidence="1 14">Cytoplasm</location>
    </subcellularLocation>
</comment>
<evidence type="ECO:0000256" key="3">
    <source>
        <dbReference type="ARBA" id="ARBA00012211"/>
    </source>
</evidence>
<comment type="function">
    <text evidence="14">Cell wall formation.</text>
</comment>
<evidence type="ECO:0000256" key="13">
    <source>
        <dbReference type="ARBA" id="ARBA00047833"/>
    </source>
</evidence>
<evidence type="ECO:0000256" key="10">
    <source>
        <dbReference type="ARBA" id="ARBA00022984"/>
    </source>
</evidence>
<organism evidence="19 20">
    <name type="scientific">Corynebacterium minutissimum</name>
    <dbReference type="NCBI Taxonomy" id="38301"/>
    <lineage>
        <taxon>Bacteria</taxon>
        <taxon>Bacillati</taxon>
        <taxon>Actinomycetota</taxon>
        <taxon>Actinomycetes</taxon>
        <taxon>Mycobacteriales</taxon>
        <taxon>Corynebacteriaceae</taxon>
        <taxon>Corynebacterium</taxon>
    </lineage>
</organism>
<dbReference type="Gene3D" id="3.40.50.720">
    <property type="entry name" value="NAD(P)-binding Rossmann-like Domain"/>
    <property type="match status" value="1"/>
</dbReference>
<dbReference type="GO" id="GO:0051301">
    <property type="term" value="P:cell division"/>
    <property type="evidence" value="ECO:0007669"/>
    <property type="project" value="UniProtKB-KW"/>
</dbReference>
<evidence type="ECO:0000256" key="7">
    <source>
        <dbReference type="ARBA" id="ARBA00022741"/>
    </source>
</evidence>
<keyword evidence="4 14" id="KW-0963">Cytoplasm</keyword>
<comment type="catalytic activity">
    <reaction evidence="13 14">
        <text>UDP-N-acetyl-alpha-D-muramate + L-alanine + ATP = UDP-N-acetyl-alpha-D-muramoyl-L-alanine + ADP + phosphate + H(+)</text>
        <dbReference type="Rhea" id="RHEA:23372"/>
        <dbReference type="ChEBI" id="CHEBI:15378"/>
        <dbReference type="ChEBI" id="CHEBI:30616"/>
        <dbReference type="ChEBI" id="CHEBI:43474"/>
        <dbReference type="ChEBI" id="CHEBI:57972"/>
        <dbReference type="ChEBI" id="CHEBI:70757"/>
        <dbReference type="ChEBI" id="CHEBI:83898"/>
        <dbReference type="ChEBI" id="CHEBI:456216"/>
        <dbReference type="EC" id="6.3.2.8"/>
    </reaction>
</comment>